<evidence type="ECO:0000313" key="2">
    <source>
        <dbReference type="Proteomes" id="UP001345963"/>
    </source>
</evidence>
<protein>
    <submittedName>
        <fullName evidence="1">Uncharacterized protein</fullName>
    </submittedName>
</protein>
<gene>
    <name evidence="1" type="ORF">ATANTOWER_016605</name>
</gene>
<accession>A0ABU7C8S6</accession>
<evidence type="ECO:0000313" key="1">
    <source>
        <dbReference type="EMBL" id="MED6259072.1"/>
    </source>
</evidence>
<organism evidence="1 2">
    <name type="scientific">Ataeniobius toweri</name>
    <dbReference type="NCBI Taxonomy" id="208326"/>
    <lineage>
        <taxon>Eukaryota</taxon>
        <taxon>Metazoa</taxon>
        <taxon>Chordata</taxon>
        <taxon>Craniata</taxon>
        <taxon>Vertebrata</taxon>
        <taxon>Euteleostomi</taxon>
        <taxon>Actinopterygii</taxon>
        <taxon>Neopterygii</taxon>
        <taxon>Teleostei</taxon>
        <taxon>Neoteleostei</taxon>
        <taxon>Acanthomorphata</taxon>
        <taxon>Ovalentaria</taxon>
        <taxon>Atherinomorphae</taxon>
        <taxon>Cyprinodontiformes</taxon>
        <taxon>Goodeidae</taxon>
        <taxon>Ataeniobius</taxon>
    </lineage>
</organism>
<dbReference type="Proteomes" id="UP001345963">
    <property type="component" value="Unassembled WGS sequence"/>
</dbReference>
<name>A0ABU7C8S6_9TELE</name>
<feature type="non-terminal residue" evidence="1">
    <location>
        <position position="1"/>
    </location>
</feature>
<reference evidence="1 2" key="1">
    <citation type="submission" date="2021-07" db="EMBL/GenBank/DDBJ databases">
        <authorList>
            <person name="Palmer J.M."/>
        </authorList>
    </citation>
    <scope>NUCLEOTIDE SEQUENCE [LARGE SCALE GENOMIC DNA]</scope>
    <source>
        <strain evidence="1 2">AT_MEX2019</strain>
        <tissue evidence="1">Muscle</tissue>
    </source>
</reference>
<comment type="caution">
    <text evidence="1">The sequence shown here is derived from an EMBL/GenBank/DDBJ whole genome shotgun (WGS) entry which is preliminary data.</text>
</comment>
<keyword evidence="2" id="KW-1185">Reference proteome</keyword>
<sequence length="52" mass="6234">VKEEALEEQSPDMDQQELELLHIKEESERIWASQDEKQLNVKEETDETRSYV</sequence>
<proteinExistence type="predicted"/>
<dbReference type="EMBL" id="JAHUTI010082107">
    <property type="protein sequence ID" value="MED6259072.1"/>
    <property type="molecule type" value="Genomic_DNA"/>
</dbReference>